<reference evidence="4" key="3">
    <citation type="submission" date="2025-09" db="UniProtKB">
        <authorList>
            <consortium name="Ensembl"/>
        </authorList>
    </citation>
    <scope>IDENTIFICATION</scope>
</reference>
<dbReference type="EC" id="2.7.7.49" evidence="1"/>
<organism evidence="4 5">
    <name type="scientific">Bos indicus x Bos taurus</name>
    <name type="common">Hybrid cattle</name>
    <dbReference type="NCBI Taxonomy" id="30522"/>
    <lineage>
        <taxon>Eukaryota</taxon>
        <taxon>Metazoa</taxon>
        <taxon>Chordata</taxon>
        <taxon>Craniata</taxon>
        <taxon>Vertebrata</taxon>
        <taxon>Euteleostomi</taxon>
        <taxon>Mammalia</taxon>
        <taxon>Eutheria</taxon>
        <taxon>Laurasiatheria</taxon>
        <taxon>Artiodactyla</taxon>
        <taxon>Ruminantia</taxon>
        <taxon>Pecora</taxon>
        <taxon>Bovidae</taxon>
        <taxon>Bovinae</taxon>
        <taxon>Bos</taxon>
    </lineage>
</organism>
<keyword evidence="2" id="KW-0732">Signal</keyword>
<evidence type="ECO:0000259" key="3">
    <source>
        <dbReference type="PROSITE" id="PS50878"/>
    </source>
</evidence>
<dbReference type="Proteomes" id="UP000314981">
    <property type="component" value="Chromosome 14"/>
</dbReference>
<dbReference type="GO" id="GO:0003964">
    <property type="term" value="F:RNA-directed DNA polymerase activity"/>
    <property type="evidence" value="ECO:0007669"/>
    <property type="project" value="UniProtKB-EC"/>
</dbReference>
<dbReference type="InterPro" id="IPR000477">
    <property type="entry name" value="RT_dom"/>
</dbReference>
<evidence type="ECO:0000256" key="1">
    <source>
        <dbReference type="ARBA" id="ARBA00012493"/>
    </source>
</evidence>
<dbReference type="AlphaFoldDB" id="A0A4W2EHI2"/>
<evidence type="ECO:0000313" key="4">
    <source>
        <dbReference type="Ensembl" id="ENSBIXP00000036090.1"/>
    </source>
</evidence>
<dbReference type="PANTHER" id="PTHR47027:SF8">
    <property type="entry name" value="RIBONUCLEASE H"/>
    <property type="match status" value="1"/>
</dbReference>
<dbReference type="PANTHER" id="PTHR47027">
    <property type="entry name" value="REVERSE TRANSCRIPTASE DOMAIN-CONTAINING PROTEIN"/>
    <property type="match status" value="1"/>
</dbReference>
<dbReference type="Pfam" id="PF00078">
    <property type="entry name" value="RVT_1"/>
    <property type="match status" value="1"/>
</dbReference>
<feature type="domain" description="Reverse transcriptase" evidence="3">
    <location>
        <begin position="228"/>
        <end position="496"/>
    </location>
</feature>
<dbReference type="SUPFAM" id="SSF56672">
    <property type="entry name" value="DNA/RNA polymerases"/>
    <property type="match status" value="1"/>
</dbReference>
<reference evidence="4" key="2">
    <citation type="submission" date="2025-08" db="UniProtKB">
        <authorList>
            <consortium name="Ensembl"/>
        </authorList>
    </citation>
    <scope>IDENTIFICATION</scope>
</reference>
<sequence>MSIELVMLSSHLILSCPFLLLLPIPPSIRVFSNESTLRMRWPKYWSFSFSIIPSKEHPGLISFRMDWFDLLAVQGTLKSLLQHHSSKASILRLSAFFTVQISHPYMTTGKTIALTRRTFVGKVMSLLLNTLSRLVITFLPGMDLTEAEDTKKRWQEYTEELYKKDLHDPDNHDGVITDLEPDILECEVKWALESITMNKASGGDGIPVELFQILKDDAVKVLHSICQQIWKTQQWPQDWKRSVFIPIPKKGNAKECSNYCTIALISHARKVMLKILQARLQQYVNRELPDVQAGFRKGRGTRYQIANICWIMEKAREFQKNIYFCFIDYAKAFDCVDHNKLWEILKEMGIPDHLICLLRNLYAGQEATVRTDHGTTDWFQIGKGVCQSCILSPCLFNFYAEYIMRNAGLEETQARIKIAGRNINNLRYADDTTLMAESEEELKSLLIKVKVESEKVGLKLNIQKTKIMASGPITSWEIDGETVETVSDFIFLGSKIIADGDCSHEIKRRLLLGRKVMTNLDSILKSRDITLPTKVHLVKAMVFPVVMCGCESWTVKKAESRRIDAFELWCRRRLLRVPWTARRSNQSILKEISPGCSLEGMMLKLKLQYFGHLTRRVDSLEKTLMLGGIGGRRRRG</sequence>
<dbReference type="CDD" id="cd01650">
    <property type="entry name" value="RT_nLTR_like"/>
    <property type="match status" value="1"/>
</dbReference>
<dbReference type="InterPro" id="IPR043502">
    <property type="entry name" value="DNA/RNA_pol_sf"/>
</dbReference>
<feature type="signal peptide" evidence="2">
    <location>
        <begin position="1"/>
        <end position="15"/>
    </location>
</feature>
<proteinExistence type="predicted"/>
<dbReference type="Ensembl" id="ENSBIXT00000026006.1">
    <property type="protein sequence ID" value="ENSBIXP00000036090.1"/>
    <property type="gene ID" value="ENSBIXG00000019472.1"/>
</dbReference>
<evidence type="ECO:0000313" key="5">
    <source>
        <dbReference type="Proteomes" id="UP000314981"/>
    </source>
</evidence>
<protein>
    <recommendedName>
        <fullName evidence="1">RNA-directed DNA polymerase</fullName>
        <ecNumber evidence="1">2.7.7.49</ecNumber>
    </recommendedName>
</protein>
<dbReference type="PROSITE" id="PS50878">
    <property type="entry name" value="RT_POL"/>
    <property type="match status" value="1"/>
</dbReference>
<accession>A0A4W2EHI2</accession>
<evidence type="ECO:0000256" key="2">
    <source>
        <dbReference type="SAM" id="SignalP"/>
    </source>
</evidence>
<feature type="chain" id="PRO_5021414660" description="RNA-directed DNA polymerase" evidence="2">
    <location>
        <begin position="16"/>
        <end position="636"/>
    </location>
</feature>
<keyword evidence="5" id="KW-1185">Reference proteome</keyword>
<reference evidence="4 5" key="1">
    <citation type="submission" date="2018-11" db="EMBL/GenBank/DDBJ databases">
        <title>Haplotype-resolved cattle genomes.</title>
        <authorList>
            <person name="Low W.Y."/>
            <person name="Tearle R."/>
            <person name="Bickhart D.M."/>
            <person name="Rosen B.D."/>
            <person name="Koren S."/>
            <person name="Rhie A."/>
            <person name="Hiendleder S."/>
            <person name="Phillippy A.M."/>
            <person name="Smith T.P.L."/>
            <person name="Williams J.L."/>
        </authorList>
    </citation>
    <scope>NUCLEOTIDE SEQUENCE [LARGE SCALE GENOMIC DNA]</scope>
</reference>
<name>A0A4W2EHI2_BOBOX</name>